<protein>
    <submittedName>
        <fullName evidence="1">Uncharacterized protein</fullName>
    </submittedName>
</protein>
<accession>A0A0A2C4N0</accession>
<sequence length="42" mass="5276">MTKSSKEKNFIIKILLRKNQENTKNILILKWFMQLYLRKKFF</sequence>
<gene>
    <name evidence="1" type="ORF">EV03_2249</name>
</gene>
<dbReference type="Proteomes" id="UP000030392">
    <property type="component" value="Unassembled WGS sequence"/>
</dbReference>
<name>A0A0A2C4N0_PROMR</name>
<dbReference type="EMBL" id="JNAX01000015">
    <property type="protein sequence ID" value="KGG19860.1"/>
    <property type="molecule type" value="Genomic_DNA"/>
</dbReference>
<evidence type="ECO:0000313" key="2">
    <source>
        <dbReference type="Proteomes" id="UP000030392"/>
    </source>
</evidence>
<organism evidence="1 2">
    <name type="scientific">Prochlorococcus marinus str. PAC1</name>
    <dbReference type="NCBI Taxonomy" id="59924"/>
    <lineage>
        <taxon>Bacteria</taxon>
        <taxon>Bacillati</taxon>
        <taxon>Cyanobacteriota</taxon>
        <taxon>Cyanophyceae</taxon>
        <taxon>Synechococcales</taxon>
        <taxon>Prochlorococcaceae</taxon>
        <taxon>Prochlorococcus</taxon>
    </lineage>
</organism>
<evidence type="ECO:0000313" key="1">
    <source>
        <dbReference type="EMBL" id="KGG19860.1"/>
    </source>
</evidence>
<dbReference type="AlphaFoldDB" id="A0A0A2C4N0"/>
<reference evidence="2" key="1">
    <citation type="journal article" date="2014" name="Sci. Data">
        <title>Genomes of diverse isolates of the marine cyanobacterium Prochlorococcus.</title>
        <authorList>
            <person name="Biller S."/>
            <person name="Berube P."/>
            <person name="Thompson J."/>
            <person name="Kelly L."/>
            <person name="Roggensack S."/>
            <person name="Awad L."/>
            <person name="Roache-Johnson K."/>
            <person name="Ding H."/>
            <person name="Giovannoni S.J."/>
            <person name="Moore L.R."/>
            <person name="Chisholm S.W."/>
        </authorList>
    </citation>
    <scope>NUCLEOTIDE SEQUENCE [LARGE SCALE GENOMIC DNA]</scope>
    <source>
        <strain evidence="2">PAC1</strain>
    </source>
</reference>
<comment type="caution">
    <text evidence="1">The sequence shown here is derived from an EMBL/GenBank/DDBJ whole genome shotgun (WGS) entry which is preliminary data.</text>
</comment>
<proteinExistence type="predicted"/>